<evidence type="ECO:0000313" key="2">
    <source>
        <dbReference type="EMBL" id="CAE0419137.1"/>
    </source>
</evidence>
<name>A0A7S3LD14_9STRA</name>
<evidence type="ECO:0000256" key="1">
    <source>
        <dbReference type="SAM" id="SignalP"/>
    </source>
</evidence>
<sequence>MILRRIVQGCLLCTAAVVSAWTPAQQDASRRRMTESWQKAIGSALLVGLVSANPVYADQIGVEKEAPTLYTGETVEICTKRGPLGACLKTEMRTETNDNDKAKKYFRDPAEILREKNAVLRGSEEEEGNALVEKLKAQTETNKEKNRLAVERRTFENGQSATFGPFDKQVLIMNTDGKTFTLLANPQAMRLKQAGFIGEGRQFVKQPTQEEIDQALEADGEGLAGAIQSILRGNS</sequence>
<protein>
    <submittedName>
        <fullName evidence="2">Uncharacterized protein</fullName>
    </submittedName>
</protein>
<keyword evidence="1" id="KW-0732">Signal</keyword>
<reference evidence="2" key="1">
    <citation type="submission" date="2021-01" db="EMBL/GenBank/DDBJ databases">
        <authorList>
            <person name="Corre E."/>
            <person name="Pelletier E."/>
            <person name="Niang G."/>
            <person name="Scheremetjew M."/>
            <person name="Finn R."/>
            <person name="Kale V."/>
            <person name="Holt S."/>
            <person name="Cochrane G."/>
            <person name="Meng A."/>
            <person name="Brown T."/>
            <person name="Cohen L."/>
        </authorList>
    </citation>
    <scope>NUCLEOTIDE SEQUENCE</scope>
    <source>
        <strain evidence="2">CCMP127</strain>
    </source>
</reference>
<organism evidence="2">
    <name type="scientific">Amphora coffeiformis</name>
    <dbReference type="NCBI Taxonomy" id="265554"/>
    <lineage>
        <taxon>Eukaryota</taxon>
        <taxon>Sar</taxon>
        <taxon>Stramenopiles</taxon>
        <taxon>Ochrophyta</taxon>
        <taxon>Bacillariophyta</taxon>
        <taxon>Bacillariophyceae</taxon>
        <taxon>Bacillariophycidae</taxon>
        <taxon>Thalassiophysales</taxon>
        <taxon>Catenulaceae</taxon>
        <taxon>Amphora</taxon>
    </lineage>
</organism>
<accession>A0A7S3LD14</accession>
<feature type="chain" id="PRO_5030676485" evidence="1">
    <location>
        <begin position="21"/>
        <end position="235"/>
    </location>
</feature>
<dbReference type="AlphaFoldDB" id="A0A7S3LD14"/>
<dbReference type="EMBL" id="HBIM01021453">
    <property type="protein sequence ID" value="CAE0419137.1"/>
    <property type="molecule type" value="Transcribed_RNA"/>
</dbReference>
<proteinExistence type="predicted"/>
<gene>
    <name evidence="2" type="ORF">ACOF00016_LOCUS15992</name>
</gene>
<feature type="signal peptide" evidence="1">
    <location>
        <begin position="1"/>
        <end position="20"/>
    </location>
</feature>